<dbReference type="EMBL" id="JACONZ010000005">
    <property type="protein sequence ID" value="MBC5582358.1"/>
    <property type="molecule type" value="Genomic_DNA"/>
</dbReference>
<sequence length="228" mass="25326">MKKKFLCFLAFLVMALFCAACSGGRGTASLPVTASGSGQSAASAPQEDKALIGKELQPSSSGDGLYDKICRCLYPYLITQSGHGYDLFCEGSFSQENYLSLLNYIILQEHRDQVKKEGATEFGQPVFYFEKAQYEKWYEDYFIHAGAGPLDLDCEIVGDVECVPVAEMGWGSVQSYTIKSIDSEPQNIYSIKIWVSGTETEDKLDLFFSVRMDEESFQYLSVQTDGAE</sequence>
<organism evidence="2 3">
    <name type="scientific">Anaerofilum hominis</name>
    <dbReference type="NCBI Taxonomy" id="2763016"/>
    <lineage>
        <taxon>Bacteria</taxon>
        <taxon>Bacillati</taxon>
        <taxon>Bacillota</taxon>
        <taxon>Clostridia</taxon>
        <taxon>Eubacteriales</taxon>
        <taxon>Oscillospiraceae</taxon>
        <taxon>Anaerofilum</taxon>
    </lineage>
</organism>
<keyword evidence="1" id="KW-0732">Signal</keyword>
<accession>A0A923L1Z0</accession>
<reference evidence="2" key="1">
    <citation type="submission" date="2020-08" db="EMBL/GenBank/DDBJ databases">
        <title>Genome public.</title>
        <authorList>
            <person name="Liu C."/>
            <person name="Sun Q."/>
        </authorList>
    </citation>
    <scope>NUCLEOTIDE SEQUENCE</scope>
    <source>
        <strain evidence="2">BX8</strain>
    </source>
</reference>
<feature type="signal peptide" evidence="1">
    <location>
        <begin position="1"/>
        <end position="19"/>
    </location>
</feature>
<proteinExistence type="predicted"/>
<dbReference type="AlphaFoldDB" id="A0A923L1Z0"/>
<gene>
    <name evidence="2" type="ORF">H8S23_12665</name>
</gene>
<dbReference type="RefSeq" id="WP_186888721.1">
    <property type="nucleotide sequence ID" value="NZ_JACONZ010000005.1"/>
</dbReference>
<name>A0A923L1Z0_9FIRM</name>
<feature type="chain" id="PRO_5038722760" description="DUF5104 domain-containing protein" evidence="1">
    <location>
        <begin position="20"/>
        <end position="228"/>
    </location>
</feature>
<evidence type="ECO:0000313" key="2">
    <source>
        <dbReference type="EMBL" id="MBC5582358.1"/>
    </source>
</evidence>
<evidence type="ECO:0000256" key="1">
    <source>
        <dbReference type="SAM" id="SignalP"/>
    </source>
</evidence>
<evidence type="ECO:0008006" key="4">
    <source>
        <dbReference type="Google" id="ProtNLM"/>
    </source>
</evidence>
<dbReference type="Proteomes" id="UP000659630">
    <property type="component" value="Unassembled WGS sequence"/>
</dbReference>
<keyword evidence="3" id="KW-1185">Reference proteome</keyword>
<comment type="caution">
    <text evidence="2">The sequence shown here is derived from an EMBL/GenBank/DDBJ whole genome shotgun (WGS) entry which is preliminary data.</text>
</comment>
<protein>
    <recommendedName>
        <fullName evidence="4">DUF5104 domain-containing protein</fullName>
    </recommendedName>
</protein>
<evidence type="ECO:0000313" key="3">
    <source>
        <dbReference type="Proteomes" id="UP000659630"/>
    </source>
</evidence>